<gene>
    <name evidence="2" type="ORF">PQI24_09260</name>
</gene>
<dbReference type="RefSeq" id="WP_339980778.1">
    <property type="nucleotide sequence ID" value="NZ_JAQPZS010000007.1"/>
</dbReference>
<accession>A0ABU8ST54</accession>
<comment type="similarity">
    <text evidence="1">Belongs to the transferase hexapeptide repeat family.</text>
</comment>
<sequence>MTKIPLNELLSVFDDIKTQNIDSDIQAKCTDFCWGTGEKCIVLAANKKYFQQAINNSNVICIIAPEVIIQTDKPVITTNRFDDLFHYIHNTYFSTKELITHYVSPTASISENAVICPPVHIGHNTTICSGAYIGKNTVLNDGAYIAQNCTISTEGMLAKSINGIKKHITHYGSVIIGKGCYIHANSNISKGLFYSGKTLIGDYCHIGIGVNIAHDVVIGQSTEISGNSNIAGRSTIGSDVWIGANCTISNWVKIGDKAKVRIGSTVVSDIPEKADVSGNFAIKHTINLRKFIEDQAN</sequence>
<dbReference type="InterPro" id="IPR001451">
    <property type="entry name" value="Hexapep"/>
</dbReference>
<dbReference type="EMBL" id="JAQPZS010000007">
    <property type="protein sequence ID" value="MEJ6496223.1"/>
    <property type="molecule type" value="Genomic_DNA"/>
</dbReference>
<dbReference type="PANTHER" id="PTHR43300">
    <property type="entry name" value="ACETYLTRANSFERASE"/>
    <property type="match status" value="1"/>
</dbReference>
<dbReference type="SUPFAM" id="SSF51161">
    <property type="entry name" value="Trimeric LpxA-like enzymes"/>
    <property type="match status" value="1"/>
</dbReference>
<evidence type="ECO:0000313" key="2">
    <source>
        <dbReference type="EMBL" id="MEJ6496223.1"/>
    </source>
</evidence>
<dbReference type="PANTHER" id="PTHR43300:SF7">
    <property type="entry name" value="UDP-N-ACETYLBACILLOSAMINE N-ACETYLTRANSFERASE"/>
    <property type="match status" value="1"/>
</dbReference>
<dbReference type="Gene3D" id="2.160.10.10">
    <property type="entry name" value="Hexapeptide repeat proteins"/>
    <property type="match status" value="1"/>
</dbReference>
<protein>
    <submittedName>
        <fullName evidence="2">DapH/DapD/GlmU-related protein</fullName>
    </submittedName>
</protein>
<dbReference type="Pfam" id="PF00132">
    <property type="entry name" value="Hexapep"/>
    <property type="match status" value="1"/>
</dbReference>
<keyword evidence="3" id="KW-1185">Reference proteome</keyword>
<organism evidence="2 3">
    <name type="scientific">Pseudoalteromonas lipolytica</name>
    <dbReference type="NCBI Taxonomy" id="570156"/>
    <lineage>
        <taxon>Bacteria</taxon>
        <taxon>Pseudomonadati</taxon>
        <taxon>Pseudomonadota</taxon>
        <taxon>Gammaproteobacteria</taxon>
        <taxon>Alteromonadales</taxon>
        <taxon>Pseudoalteromonadaceae</taxon>
        <taxon>Pseudoalteromonas</taxon>
    </lineage>
</organism>
<reference evidence="2 3" key="1">
    <citation type="submission" date="2023-01" db="EMBL/GenBank/DDBJ databases">
        <title>Trichodesmium-associated heterotrophic epibiont bacteria.</title>
        <authorList>
            <person name="Cleveland C.S."/>
            <person name="Webb E.A."/>
        </authorList>
    </citation>
    <scope>NUCLEOTIDE SEQUENCE [LARGE SCALE GENOMIC DNA]</scope>
    <source>
        <strain evidence="2 3">USCH2</strain>
    </source>
</reference>
<comment type="caution">
    <text evidence="2">The sequence shown here is derived from an EMBL/GenBank/DDBJ whole genome shotgun (WGS) entry which is preliminary data.</text>
</comment>
<name>A0ABU8ST54_9GAMM</name>
<evidence type="ECO:0000256" key="1">
    <source>
        <dbReference type="ARBA" id="ARBA00007274"/>
    </source>
</evidence>
<dbReference type="InterPro" id="IPR011004">
    <property type="entry name" value="Trimer_LpxA-like_sf"/>
</dbReference>
<dbReference type="InterPro" id="IPR050179">
    <property type="entry name" value="Trans_hexapeptide_repeat"/>
</dbReference>
<dbReference type="Proteomes" id="UP001377972">
    <property type="component" value="Unassembled WGS sequence"/>
</dbReference>
<evidence type="ECO:0000313" key="3">
    <source>
        <dbReference type="Proteomes" id="UP001377972"/>
    </source>
</evidence>
<proteinExistence type="inferred from homology"/>